<dbReference type="AlphaFoldDB" id="A0AA36GL17"/>
<organism evidence="1 2">
    <name type="scientific">Cylicocyclus nassatus</name>
    <name type="common">Nematode worm</name>
    <dbReference type="NCBI Taxonomy" id="53992"/>
    <lineage>
        <taxon>Eukaryota</taxon>
        <taxon>Metazoa</taxon>
        <taxon>Ecdysozoa</taxon>
        <taxon>Nematoda</taxon>
        <taxon>Chromadorea</taxon>
        <taxon>Rhabditida</taxon>
        <taxon>Rhabditina</taxon>
        <taxon>Rhabditomorpha</taxon>
        <taxon>Strongyloidea</taxon>
        <taxon>Strongylidae</taxon>
        <taxon>Cylicocyclus</taxon>
    </lineage>
</organism>
<proteinExistence type="predicted"/>
<name>A0AA36GL17_CYLNA</name>
<evidence type="ECO:0000313" key="2">
    <source>
        <dbReference type="Proteomes" id="UP001176961"/>
    </source>
</evidence>
<dbReference type="Proteomes" id="UP001176961">
    <property type="component" value="Unassembled WGS sequence"/>
</dbReference>
<protein>
    <submittedName>
        <fullName evidence="1">Uncharacterized protein</fullName>
    </submittedName>
</protein>
<gene>
    <name evidence="1" type="ORF">CYNAS_LOCUS6007</name>
</gene>
<evidence type="ECO:0000313" key="1">
    <source>
        <dbReference type="EMBL" id="CAJ0594024.1"/>
    </source>
</evidence>
<dbReference type="EMBL" id="CATQJL010000112">
    <property type="protein sequence ID" value="CAJ0594024.1"/>
    <property type="molecule type" value="Genomic_DNA"/>
</dbReference>
<reference evidence="1" key="1">
    <citation type="submission" date="2023-07" db="EMBL/GenBank/DDBJ databases">
        <authorList>
            <consortium name="CYATHOMIX"/>
        </authorList>
    </citation>
    <scope>NUCLEOTIDE SEQUENCE</scope>
    <source>
        <strain evidence="1">N/A</strain>
    </source>
</reference>
<sequence length="160" mass="18691">MKTLDIRSVVLMGLIVYIQADSIILRNDCMFENGECDIILETLTGSPERDCSILSTNQRTCSRNDTIKHRRMGPAKITIYDKNGAVILKWDKNEEDSEPQRKTGYVSHVVPKSEWNRPPIFWRRRKRQRGTANKDMEIREPFETSSFIVICFTPLYCHEH</sequence>
<comment type="caution">
    <text evidence="1">The sequence shown here is derived from an EMBL/GenBank/DDBJ whole genome shotgun (WGS) entry which is preliminary data.</text>
</comment>
<keyword evidence="2" id="KW-1185">Reference proteome</keyword>
<accession>A0AA36GL17</accession>